<dbReference type="Pfam" id="PF08984">
    <property type="entry name" value="DUF1858"/>
    <property type="match status" value="1"/>
</dbReference>
<evidence type="ECO:0000313" key="2">
    <source>
        <dbReference type="EMBL" id="KAA9017042.1"/>
    </source>
</evidence>
<accession>A0A5J5HBW1</accession>
<organism evidence="2 3">
    <name type="scientific">Niallia endozanthoxylica</name>
    <dbReference type="NCBI Taxonomy" id="2036016"/>
    <lineage>
        <taxon>Bacteria</taxon>
        <taxon>Bacillati</taxon>
        <taxon>Bacillota</taxon>
        <taxon>Bacilli</taxon>
        <taxon>Bacillales</taxon>
        <taxon>Bacillaceae</taxon>
        <taxon>Niallia</taxon>
    </lineage>
</organism>
<dbReference type="EMBL" id="VYKL01000037">
    <property type="protein sequence ID" value="KAA9017042.1"/>
    <property type="molecule type" value="Genomic_DNA"/>
</dbReference>
<comment type="caution">
    <text evidence="2">The sequence shown here is derived from an EMBL/GenBank/DDBJ whole genome shotgun (WGS) entry which is preliminary data.</text>
</comment>
<reference evidence="2 3" key="1">
    <citation type="submission" date="2019-09" db="EMBL/GenBank/DDBJ databases">
        <title>Whole genome sequences of isolates from the Mars Exploration Rovers.</title>
        <authorList>
            <person name="Seuylemezian A."/>
            <person name="Vaishampayan P."/>
        </authorList>
    </citation>
    <scope>NUCLEOTIDE SEQUENCE [LARGE SCALE GENOMIC DNA]</scope>
    <source>
        <strain evidence="2 3">MER_TA_151</strain>
    </source>
</reference>
<protein>
    <submittedName>
        <fullName evidence="2">DUF1858 domain-containing protein</fullName>
    </submittedName>
</protein>
<dbReference type="Proteomes" id="UP000326671">
    <property type="component" value="Unassembled WGS sequence"/>
</dbReference>
<dbReference type="Gene3D" id="1.10.3910.10">
    <property type="entry name" value="SP0561-like"/>
    <property type="match status" value="1"/>
</dbReference>
<evidence type="ECO:0000259" key="1">
    <source>
        <dbReference type="Pfam" id="PF08984"/>
    </source>
</evidence>
<dbReference type="InterPro" id="IPR015077">
    <property type="entry name" value="DUF1858"/>
</dbReference>
<dbReference type="OrthoDB" id="411397at2"/>
<name>A0A5J5HBW1_9BACI</name>
<proteinExistence type="predicted"/>
<dbReference type="SUPFAM" id="SSF140683">
    <property type="entry name" value="SP0561-like"/>
    <property type="match status" value="1"/>
</dbReference>
<gene>
    <name evidence="2" type="ORF">F4V44_21480</name>
</gene>
<sequence length="75" mass="8548">MEKIIDFQKTVYEICTEDAFVMEVMKELGFDQITKPGMLQTAGRVMTIAKGARMKGIELSDIVKTFEKHGYTVKQ</sequence>
<evidence type="ECO:0000313" key="3">
    <source>
        <dbReference type="Proteomes" id="UP000326671"/>
    </source>
</evidence>
<dbReference type="RefSeq" id="WP_150442054.1">
    <property type="nucleotide sequence ID" value="NZ_VYKL01000037.1"/>
</dbReference>
<dbReference type="InterPro" id="IPR038062">
    <property type="entry name" value="ScdA-like_N_sf"/>
</dbReference>
<keyword evidence="3" id="KW-1185">Reference proteome</keyword>
<dbReference type="AlphaFoldDB" id="A0A5J5HBW1"/>
<feature type="domain" description="DUF1858" evidence="1">
    <location>
        <begin position="5"/>
        <end position="63"/>
    </location>
</feature>